<protein>
    <submittedName>
        <fullName evidence="9">Chromate transporter</fullName>
    </submittedName>
</protein>
<keyword evidence="5 8" id="KW-1133">Transmembrane helix</keyword>
<evidence type="ECO:0000256" key="2">
    <source>
        <dbReference type="ARBA" id="ARBA00005262"/>
    </source>
</evidence>
<dbReference type="Pfam" id="PF02417">
    <property type="entry name" value="Chromate_transp"/>
    <property type="match status" value="2"/>
</dbReference>
<dbReference type="PANTHER" id="PTHR33567:SF3">
    <property type="entry name" value="CHROMATE ION TRANSPORTER (EUROFUNG)"/>
    <property type="match status" value="1"/>
</dbReference>
<dbReference type="InterPro" id="IPR003370">
    <property type="entry name" value="Chromate_transpt"/>
</dbReference>
<evidence type="ECO:0000256" key="3">
    <source>
        <dbReference type="ARBA" id="ARBA00022475"/>
    </source>
</evidence>
<evidence type="ECO:0000256" key="6">
    <source>
        <dbReference type="ARBA" id="ARBA00023136"/>
    </source>
</evidence>
<dbReference type="InterPro" id="IPR014047">
    <property type="entry name" value="Chr_Tranpt_l_chain"/>
</dbReference>
<evidence type="ECO:0000313" key="10">
    <source>
        <dbReference type="Proteomes" id="UP000199119"/>
    </source>
</evidence>
<keyword evidence="3" id="KW-1003">Cell membrane</keyword>
<feature type="transmembrane region" description="Helical" evidence="8">
    <location>
        <begin position="160"/>
        <end position="183"/>
    </location>
</feature>
<feature type="region of interest" description="Disordered" evidence="7">
    <location>
        <begin position="1"/>
        <end position="52"/>
    </location>
</feature>
<proteinExistence type="inferred from homology"/>
<feature type="transmembrane region" description="Helical" evidence="8">
    <location>
        <begin position="273"/>
        <end position="294"/>
    </location>
</feature>
<evidence type="ECO:0000313" key="9">
    <source>
        <dbReference type="EMBL" id="SFF01875.1"/>
    </source>
</evidence>
<dbReference type="PANTHER" id="PTHR33567">
    <property type="entry name" value="CHROMATE ION TRANSPORTER (EUROFUNG)"/>
    <property type="match status" value="1"/>
</dbReference>
<accession>A0A1I2F9K5</accession>
<feature type="transmembrane region" description="Helical" evidence="8">
    <location>
        <begin position="306"/>
        <end position="327"/>
    </location>
</feature>
<dbReference type="AlphaFoldDB" id="A0A1I2F9K5"/>
<reference evidence="10" key="1">
    <citation type="submission" date="2016-10" db="EMBL/GenBank/DDBJ databases">
        <authorList>
            <person name="Varghese N."/>
            <person name="Submissions S."/>
        </authorList>
    </citation>
    <scope>NUCLEOTIDE SEQUENCE [LARGE SCALE GENOMIC DNA]</scope>
    <source>
        <strain evidence="10">DSM 27981</strain>
    </source>
</reference>
<feature type="transmembrane region" description="Helical" evidence="8">
    <location>
        <begin position="381"/>
        <end position="404"/>
    </location>
</feature>
<keyword evidence="6 8" id="KW-0472">Membrane</keyword>
<evidence type="ECO:0000256" key="1">
    <source>
        <dbReference type="ARBA" id="ARBA00004651"/>
    </source>
</evidence>
<dbReference type="GO" id="GO:0015109">
    <property type="term" value="F:chromate transmembrane transporter activity"/>
    <property type="evidence" value="ECO:0007669"/>
    <property type="project" value="InterPro"/>
</dbReference>
<organism evidence="9 10">
    <name type="scientific">Paracidovorax wautersii</name>
    <dbReference type="NCBI Taxonomy" id="1177982"/>
    <lineage>
        <taxon>Bacteria</taxon>
        <taxon>Pseudomonadati</taxon>
        <taxon>Pseudomonadota</taxon>
        <taxon>Betaproteobacteria</taxon>
        <taxon>Burkholderiales</taxon>
        <taxon>Comamonadaceae</taxon>
        <taxon>Paracidovorax</taxon>
    </lineage>
</organism>
<dbReference type="GO" id="GO:0005886">
    <property type="term" value="C:plasma membrane"/>
    <property type="evidence" value="ECO:0007669"/>
    <property type="project" value="UniProtKB-SubCell"/>
</dbReference>
<dbReference type="Proteomes" id="UP000199119">
    <property type="component" value="Unassembled WGS sequence"/>
</dbReference>
<dbReference type="EMBL" id="FONX01000010">
    <property type="protein sequence ID" value="SFF01875.1"/>
    <property type="molecule type" value="Genomic_DNA"/>
</dbReference>
<dbReference type="NCBIfam" id="TIGR00937">
    <property type="entry name" value="2A51"/>
    <property type="match status" value="1"/>
</dbReference>
<feature type="transmembrane region" description="Helical" evidence="8">
    <location>
        <begin position="195"/>
        <end position="222"/>
    </location>
</feature>
<evidence type="ECO:0000256" key="5">
    <source>
        <dbReference type="ARBA" id="ARBA00022989"/>
    </source>
</evidence>
<feature type="transmembrane region" description="Helical" evidence="8">
    <location>
        <begin position="452"/>
        <end position="470"/>
    </location>
</feature>
<evidence type="ECO:0000256" key="8">
    <source>
        <dbReference type="SAM" id="Phobius"/>
    </source>
</evidence>
<evidence type="ECO:0000256" key="4">
    <source>
        <dbReference type="ARBA" id="ARBA00022692"/>
    </source>
</evidence>
<keyword evidence="4 8" id="KW-0812">Transmembrane</keyword>
<feature type="transmembrane region" description="Helical" evidence="8">
    <location>
        <begin position="424"/>
        <end position="445"/>
    </location>
</feature>
<feature type="transmembrane region" description="Helical" evidence="8">
    <location>
        <begin position="356"/>
        <end position="374"/>
    </location>
</feature>
<feature type="transmembrane region" description="Helical" evidence="8">
    <location>
        <begin position="476"/>
        <end position="494"/>
    </location>
</feature>
<feature type="transmembrane region" description="Helical" evidence="8">
    <location>
        <begin position="130"/>
        <end position="154"/>
    </location>
</feature>
<comment type="subcellular location">
    <subcellularLocation>
        <location evidence="1">Cell membrane</location>
        <topology evidence="1">Multi-pass membrane protein</topology>
    </subcellularLocation>
</comment>
<comment type="similarity">
    <text evidence="2">Belongs to the chromate ion transporter (CHR) (TC 2.A.51) family.</text>
</comment>
<keyword evidence="10" id="KW-1185">Reference proteome</keyword>
<gene>
    <name evidence="9" type="ORF">SAMN04489711_1108</name>
</gene>
<dbReference type="PIRSF" id="PIRSF004810">
    <property type="entry name" value="ChrA"/>
    <property type="match status" value="1"/>
</dbReference>
<feature type="compositionally biased region" description="Low complexity" evidence="7">
    <location>
        <begin position="11"/>
        <end position="23"/>
    </location>
</feature>
<evidence type="ECO:0000256" key="7">
    <source>
        <dbReference type="SAM" id="MobiDB-lite"/>
    </source>
</evidence>
<name>A0A1I2F9K5_9BURK</name>
<sequence>MDGPLWHDAPRPAARLPVRPAAPSTAPGMAAVDTPISPPPAGDDDHAAAAMPPPPLPPLSQAWCFWLKLGCISFGGPAGQIALMHEELVERRRWISERRFLHALNYCMLLPGPEAQQLATYIGWLLHRTWGGIVAGALFVLPSLALLIGLSWLYLAHGDVPVIAGLFYGIKPAVTALVVQAAWRVGGRTLKNGWLWGIALAAFVALFALQLPFPLIVLGAALAGHLGGRLSPQSFAAGGGAHGGRAAGQPAAPALIDDDTPTPPHARFSWPRFRAVLLAGGGLWLAAMAGLVALQGWQGALTQMGWFFTKAALLTFGGAYAVLPYVYQGAVEHFHWLTPAQMMDGLALGETTPGPLIMVVAFVAFVGGWTQALFGPGALPLAGAAAAAVVTFFTFLPSFVFILLGGPFIESTHGQLRFTAPLTAITAAVVGVIVNLAVFFAWHVLWPQGLGGRFDAASAVIGVLAGVALMRLKWGVMPVLALAGLAGVGWRPLLAGG</sequence>